<dbReference type="EMBL" id="PVTO01000008">
    <property type="protein sequence ID" value="PRY82842.1"/>
    <property type="molecule type" value="Genomic_DNA"/>
</dbReference>
<proteinExistence type="predicted"/>
<dbReference type="Gene3D" id="3.30.70.1280">
    <property type="entry name" value="SP0830-like domains"/>
    <property type="match status" value="1"/>
</dbReference>
<accession>A0A2T0W832</accession>
<dbReference type="AlphaFoldDB" id="A0A2T0W832"/>
<dbReference type="SUPFAM" id="SSF160379">
    <property type="entry name" value="SP0830-like"/>
    <property type="match status" value="1"/>
</dbReference>
<organism evidence="1 2">
    <name type="scientific">Alkalibacterium olivapovliticus</name>
    <dbReference type="NCBI Taxonomy" id="99907"/>
    <lineage>
        <taxon>Bacteria</taxon>
        <taxon>Bacillati</taxon>
        <taxon>Bacillota</taxon>
        <taxon>Bacilli</taxon>
        <taxon>Lactobacillales</taxon>
        <taxon>Carnobacteriaceae</taxon>
        <taxon>Alkalibacterium</taxon>
    </lineage>
</organism>
<dbReference type="RefSeq" id="WP_106192539.1">
    <property type="nucleotide sequence ID" value="NZ_PVTO01000008.1"/>
</dbReference>
<protein>
    <submittedName>
        <fullName evidence="1">Uncharacterized protein (DUF1697 family)</fullName>
    </submittedName>
</protein>
<evidence type="ECO:0000313" key="2">
    <source>
        <dbReference type="Proteomes" id="UP000238205"/>
    </source>
</evidence>
<keyword evidence="2" id="KW-1185">Reference proteome</keyword>
<dbReference type="Pfam" id="PF08002">
    <property type="entry name" value="DUF1697"/>
    <property type="match status" value="1"/>
</dbReference>
<comment type="caution">
    <text evidence="1">The sequence shown here is derived from an EMBL/GenBank/DDBJ whole genome shotgun (WGS) entry which is preliminary data.</text>
</comment>
<sequence length="187" mass="21140">MDYVALLRGINVGGKNKVSMPELKRSVERVGVRGVRTYINTGNVIFNLPADNKSEFKDNIAEVIYEDFGLKLDILIRSRSEMSTLMAEVPELWTNDKQMKCDVLFLFEEVDTPSIIGELSIVPAIDTVFYVPGAVIWSVDRKNVTKSGLMKLAGSRLYKKMTIRNINTTRRLVSLMNEGLKDESPYN</sequence>
<dbReference type="PANTHER" id="PTHR36439:SF1">
    <property type="entry name" value="DUF1697 DOMAIN-CONTAINING PROTEIN"/>
    <property type="match status" value="1"/>
</dbReference>
<dbReference type="Gene3D" id="3.30.70.1260">
    <property type="entry name" value="bacterial protein sp0830 like"/>
    <property type="match status" value="1"/>
</dbReference>
<dbReference type="OrthoDB" id="9806494at2"/>
<dbReference type="InterPro" id="IPR012545">
    <property type="entry name" value="DUF1697"/>
</dbReference>
<evidence type="ECO:0000313" key="1">
    <source>
        <dbReference type="EMBL" id="PRY82842.1"/>
    </source>
</evidence>
<gene>
    <name evidence="1" type="ORF">CLV38_10850</name>
</gene>
<name>A0A2T0W832_9LACT</name>
<dbReference type="PANTHER" id="PTHR36439">
    <property type="entry name" value="BLL4334 PROTEIN"/>
    <property type="match status" value="1"/>
</dbReference>
<dbReference type="Proteomes" id="UP000238205">
    <property type="component" value="Unassembled WGS sequence"/>
</dbReference>
<reference evidence="1 2" key="1">
    <citation type="submission" date="2018-03" db="EMBL/GenBank/DDBJ databases">
        <title>Genomic Encyclopedia of Archaeal and Bacterial Type Strains, Phase II (KMG-II): from individual species to whole genera.</title>
        <authorList>
            <person name="Goeker M."/>
        </authorList>
    </citation>
    <scope>NUCLEOTIDE SEQUENCE [LARGE SCALE GENOMIC DNA]</scope>
    <source>
        <strain evidence="1 2">DSM 13175</strain>
    </source>
</reference>
<dbReference type="PIRSF" id="PIRSF008502">
    <property type="entry name" value="UCP008502"/>
    <property type="match status" value="1"/>
</dbReference>